<protein>
    <submittedName>
        <fullName evidence="2">Uncharacterized protein</fullName>
    </submittedName>
</protein>
<dbReference type="EMBL" id="JAGPXC010000006">
    <property type="protein sequence ID" value="KAH6652212.1"/>
    <property type="molecule type" value="Genomic_DNA"/>
</dbReference>
<name>A0A9P8UHP3_9PEZI</name>
<evidence type="ECO:0000313" key="3">
    <source>
        <dbReference type="Proteomes" id="UP000758603"/>
    </source>
</evidence>
<comment type="caution">
    <text evidence="2">The sequence shown here is derived from an EMBL/GenBank/DDBJ whole genome shotgun (WGS) entry which is preliminary data.</text>
</comment>
<feature type="compositionally biased region" description="Basic residues" evidence="1">
    <location>
        <begin position="178"/>
        <end position="190"/>
    </location>
</feature>
<evidence type="ECO:0000256" key="1">
    <source>
        <dbReference type="SAM" id="MobiDB-lite"/>
    </source>
</evidence>
<gene>
    <name evidence="2" type="ORF">BKA67DRAFT_648108</name>
</gene>
<accession>A0A9P8UHP3</accession>
<dbReference type="GeneID" id="70134863"/>
<dbReference type="Proteomes" id="UP000758603">
    <property type="component" value="Unassembled WGS sequence"/>
</dbReference>
<keyword evidence="3" id="KW-1185">Reference proteome</keyword>
<proteinExistence type="predicted"/>
<evidence type="ECO:0000313" key="2">
    <source>
        <dbReference type="EMBL" id="KAH6652212.1"/>
    </source>
</evidence>
<reference evidence="2" key="1">
    <citation type="journal article" date="2021" name="Nat. Commun.">
        <title>Genetic determinants of endophytism in the Arabidopsis root mycobiome.</title>
        <authorList>
            <person name="Mesny F."/>
            <person name="Miyauchi S."/>
            <person name="Thiergart T."/>
            <person name="Pickel B."/>
            <person name="Atanasova L."/>
            <person name="Karlsson M."/>
            <person name="Huettel B."/>
            <person name="Barry K.W."/>
            <person name="Haridas S."/>
            <person name="Chen C."/>
            <person name="Bauer D."/>
            <person name="Andreopoulos W."/>
            <person name="Pangilinan J."/>
            <person name="LaButti K."/>
            <person name="Riley R."/>
            <person name="Lipzen A."/>
            <person name="Clum A."/>
            <person name="Drula E."/>
            <person name="Henrissat B."/>
            <person name="Kohler A."/>
            <person name="Grigoriev I.V."/>
            <person name="Martin F.M."/>
            <person name="Hacquard S."/>
        </authorList>
    </citation>
    <scope>NUCLEOTIDE SEQUENCE</scope>
    <source>
        <strain evidence="2">MPI-SDFR-AT-0073</strain>
    </source>
</reference>
<feature type="region of interest" description="Disordered" evidence="1">
    <location>
        <begin position="169"/>
        <end position="190"/>
    </location>
</feature>
<organism evidence="2 3">
    <name type="scientific">Truncatella angustata</name>
    <dbReference type="NCBI Taxonomy" id="152316"/>
    <lineage>
        <taxon>Eukaryota</taxon>
        <taxon>Fungi</taxon>
        <taxon>Dikarya</taxon>
        <taxon>Ascomycota</taxon>
        <taxon>Pezizomycotina</taxon>
        <taxon>Sordariomycetes</taxon>
        <taxon>Xylariomycetidae</taxon>
        <taxon>Amphisphaeriales</taxon>
        <taxon>Sporocadaceae</taxon>
        <taxon>Truncatella</taxon>
    </lineage>
</organism>
<sequence length="190" mass="21314">MPTTNISISLINYLSKIKNRDAPMHIWKYRPGNDGEAVTVEQAQKRLREHTADQPPLIITGLPRTMIYTNIDDASVWHSTDKFYNAAAPTVTFSDNCMGQAGTSLETHSTVDESTLSVISGLISVKAVNNDDEKWESQVLGPETPFIVLEKDLGFKIVCLEDSVMTFGHREKPQPSTRKNRRRKANQPDK</sequence>
<dbReference type="RefSeq" id="XP_045956490.1">
    <property type="nucleotide sequence ID" value="XM_046105972.1"/>
</dbReference>
<dbReference type="AlphaFoldDB" id="A0A9P8UHP3"/>